<feature type="transmembrane region" description="Helical" evidence="7">
    <location>
        <begin position="1570"/>
        <end position="1588"/>
    </location>
</feature>
<evidence type="ECO:0000256" key="6">
    <source>
        <dbReference type="SAM" id="MobiDB-lite"/>
    </source>
</evidence>
<protein>
    <recommendedName>
        <fullName evidence="8">Major facilitator superfamily (MFS) profile domain-containing protein</fullName>
    </recommendedName>
</protein>
<feature type="compositionally biased region" description="Low complexity" evidence="6">
    <location>
        <begin position="356"/>
        <end position="371"/>
    </location>
</feature>
<feature type="transmembrane region" description="Helical" evidence="7">
    <location>
        <begin position="1634"/>
        <end position="1654"/>
    </location>
</feature>
<evidence type="ECO:0000256" key="7">
    <source>
        <dbReference type="SAM" id="Phobius"/>
    </source>
</evidence>
<dbReference type="GO" id="GO:0022857">
    <property type="term" value="F:transmembrane transporter activity"/>
    <property type="evidence" value="ECO:0007669"/>
    <property type="project" value="InterPro"/>
</dbReference>
<evidence type="ECO:0000256" key="3">
    <source>
        <dbReference type="ARBA" id="ARBA00022692"/>
    </source>
</evidence>
<feature type="compositionally biased region" description="Low complexity" evidence="6">
    <location>
        <begin position="916"/>
        <end position="930"/>
    </location>
</feature>
<dbReference type="PANTHER" id="PTHR43791">
    <property type="entry name" value="PERMEASE-RELATED"/>
    <property type="match status" value="1"/>
</dbReference>
<feature type="compositionally biased region" description="Polar residues" evidence="6">
    <location>
        <begin position="220"/>
        <end position="241"/>
    </location>
</feature>
<evidence type="ECO:0000259" key="8">
    <source>
        <dbReference type="PROSITE" id="PS50850"/>
    </source>
</evidence>
<feature type="region of interest" description="Disordered" evidence="6">
    <location>
        <begin position="185"/>
        <end position="296"/>
    </location>
</feature>
<dbReference type="Pfam" id="PF07690">
    <property type="entry name" value="MFS_1"/>
    <property type="match status" value="1"/>
</dbReference>
<evidence type="ECO:0000256" key="4">
    <source>
        <dbReference type="ARBA" id="ARBA00022989"/>
    </source>
</evidence>
<name>A0A8H4RRD6_9HELO</name>
<dbReference type="InterPro" id="IPR011701">
    <property type="entry name" value="MFS"/>
</dbReference>
<keyword evidence="10" id="KW-1185">Reference proteome</keyword>
<reference evidence="9 10" key="1">
    <citation type="submission" date="2020-03" db="EMBL/GenBank/DDBJ databases">
        <title>Draft Genome Sequence of Cudoniella acicularis.</title>
        <authorList>
            <person name="Buettner E."/>
            <person name="Kellner H."/>
        </authorList>
    </citation>
    <scope>NUCLEOTIDE SEQUENCE [LARGE SCALE GENOMIC DNA]</scope>
    <source>
        <strain evidence="9 10">DSM 108380</strain>
    </source>
</reference>
<keyword evidence="4 7" id="KW-1133">Transmembrane helix</keyword>
<keyword evidence="3 7" id="KW-0812">Transmembrane</keyword>
<feature type="compositionally biased region" description="Polar residues" evidence="6">
    <location>
        <begin position="252"/>
        <end position="276"/>
    </location>
</feature>
<dbReference type="InterPro" id="IPR019607">
    <property type="entry name" value="Putative_zinc-finger_domain"/>
</dbReference>
<evidence type="ECO:0000256" key="2">
    <source>
        <dbReference type="ARBA" id="ARBA00022448"/>
    </source>
</evidence>
<feature type="compositionally biased region" description="Low complexity" evidence="6">
    <location>
        <begin position="468"/>
        <end position="477"/>
    </location>
</feature>
<dbReference type="Proteomes" id="UP000566819">
    <property type="component" value="Unassembled WGS sequence"/>
</dbReference>
<feature type="region of interest" description="Disordered" evidence="6">
    <location>
        <begin position="847"/>
        <end position="1089"/>
    </location>
</feature>
<sequence>MSNYPPTSSYGASYGAHDQTNPPYLPPTYPTYMQPDDGRMNQAGMSSNYDASMSAYGYNAQAPTFSASAIASGVPPLPIYQGWNQDSIPLPPYHPHNTQHYNGYVEPPQTAPYYAPPSQPAYQQNTLAPKPYDEGEVSEGEFEASSAVISNVSAPYGSNQYRAENRSSYADNTQRRLYTRAEIQGLQQPYNSANNYNNPSRDSPQTRREQPDAYSPYDSPRTTEQTKQNTHNPHARTQSRNSKNEGSRDQRSGSQNCAPVSSEQYPRTNGHGTPLQSEPVARVASPVQSLSVPVSGTKAVKTVAGERKKAQRAVMQLWPGVRYQTYVDEGVKEDIVGSLFDELKMPRGSVKSSGGSDSENTLSLSSSALTSKQAGGTSFATRNGSSLVAPPPPNANGKQSGANEQFPQNQTNGKQIITTSVSLTKSSTFPVANAVTATMKLAAMSEKERTLQSKMEALRKSREERAQKAAAKNNAKSPTEAGPIQSLPQTQPQISSIAPAPKPVNISPEPIQQATQPQNSTSTVSSQSPIHNTPTQPSLPVIPGLFLASSAPSPAPPINTQSTPGATPLSNQRKRPVAADFDAPASATPFKRPFGHSHNDRPLVIDVSDEEEDSDDEDVAMDIESQADQDSPVQTARKMSDQRSAAIQNLPQLTDFPPRKPFTPPPNSSAASTPPISQTASKAALGRPEVLQRKESEIELLKKKIAEAEAKRKARQTPSGTRTPQAANTPSVEAKESTNSSSNLASKVEASIKIQNLIGIADNKASNDQQKLVEAHAAEDQKAAELKRNEEERKRLRRQKIASDLPLVDAHVQETQNKLEQLRAETARLEAEMQKNLEAKRLMAEEMERLGQEAEEQLQAQKDKLKDLTEGSGSNNAPSHIPSSTMKEDEVRTSLSPTVPIAQEMSPVSTEPPPITTDATGVTDNTTNDASQQEVPLSNETQAFFEGDGDEEPGLSDRPEALPPQEKVPDAKDQILADRALEAALQEAVRAEADSHAHNGDIDMETSFAPDPSQLAPETSSNQAEEETRSPVYSPVLDRTVSDAIDAESDTYEPPEATPPVDAPPTPIESPPFSPAPPDTFPESEDVDEPMQVIDDRTDIGEALPQQNGSAPRLPQNDSEPEKTHFFTPYESPLKQFRAFRFHPNYKQEVPGGLRSLTYSHKIDHEKEFCRYELAGGVCNDSTCDLQHFRDIGLPDDGVLTNLGSPDQFSASQREKFCEGLRAVLTDLRARKIKDFDVIASEIVAHRSKFLGDNSKVLNLEVSPHRFGAIRVEYLPPSGEIDDMSALEEKVALEQANNSNNDSPSLVSDESFTNHTGINEKALLRKLDLKLLPPLTLLYLLSFLDRSNIGNAKLDGLTTDLKITGNQLWLPTLMFLWGLVATLMGVSQNFAGFLAARFFLGVTESGLFPGVVFYLSMWYKRSETHYRVALFFSAASLAGAFGGILAYGIGFMKGVGGLSGWRWIFILEGLLTVVIALLAYFFIHNYPSTAPFISEDERSYIHARLKGDSDATNDEKFAWSNVTAALKDYKCWMYGFGFHTMSLPLYTLSLFLPTIINALGYTAAQAQLLTVPPYAVATILTVIIAILSEKTKKRAPFIIGSSSLAIIGYIILLTTPANKPGVSYLGTIFAAGGIYPVINLFLCPFPSTAIVLSWPAANVSGQSKRATATAMTITIGNLGAVLGTQLYRPKTSPRWYLGHGFALGYLSFNILNTIVLWICLNRENKKKKERIEAGEVVEEGTVKNDEDSRWIFQT</sequence>
<evidence type="ECO:0000313" key="10">
    <source>
        <dbReference type="Proteomes" id="UP000566819"/>
    </source>
</evidence>
<keyword evidence="2" id="KW-0813">Transport</keyword>
<feature type="compositionally biased region" description="Polar residues" evidence="6">
    <location>
        <begin position="871"/>
        <end position="885"/>
    </location>
</feature>
<feature type="compositionally biased region" description="Low complexity" evidence="6">
    <location>
        <begin position="187"/>
        <end position="200"/>
    </location>
</feature>
<feature type="compositionally biased region" description="Pro residues" evidence="6">
    <location>
        <begin position="1056"/>
        <end position="1080"/>
    </location>
</feature>
<feature type="transmembrane region" description="Helical" evidence="7">
    <location>
        <begin position="1543"/>
        <end position="1564"/>
    </location>
</feature>
<evidence type="ECO:0000256" key="1">
    <source>
        <dbReference type="ARBA" id="ARBA00004141"/>
    </source>
</evidence>
<dbReference type="SUPFAM" id="SSF103473">
    <property type="entry name" value="MFS general substrate transporter"/>
    <property type="match status" value="1"/>
</dbReference>
<feature type="compositionally biased region" description="Polar residues" evidence="6">
    <location>
        <begin position="558"/>
        <end position="571"/>
    </location>
</feature>
<feature type="compositionally biased region" description="Basic and acidic residues" evidence="6">
    <location>
        <begin position="967"/>
        <end position="981"/>
    </location>
</feature>
<comment type="caution">
    <text evidence="9">The sequence shown here is derived from an EMBL/GenBank/DDBJ whole genome shotgun (WGS) entry which is preliminary data.</text>
</comment>
<dbReference type="OrthoDB" id="1922977at2759"/>
<feature type="region of interest" description="Disordered" evidence="6">
    <location>
        <begin position="445"/>
        <end position="693"/>
    </location>
</feature>
<organism evidence="9 10">
    <name type="scientific">Cudoniella acicularis</name>
    <dbReference type="NCBI Taxonomy" id="354080"/>
    <lineage>
        <taxon>Eukaryota</taxon>
        <taxon>Fungi</taxon>
        <taxon>Dikarya</taxon>
        <taxon>Ascomycota</taxon>
        <taxon>Pezizomycotina</taxon>
        <taxon>Leotiomycetes</taxon>
        <taxon>Helotiales</taxon>
        <taxon>Tricladiaceae</taxon>
        <taxon>Cudoniella</taxon>
    </lineage>
</organism>
<feature type="compositionally biased region" description="Polar residues" evidence="6">
    <location>
        <begin position="931"/>
        <end position="942"/>
    </location>
</feature>
<proteinExistence type="predicted"/>
<feature type="compositionally biased region" description="Polar residues" evidence="6">
    <location>
        <begin position="486"/>
        <end position="496"/>
    </location>
</feature>
<dbReference type="EMBL" id="JAAMPI010000168">
    <property type="protein sequence ID" value="KAF4634670.1"/>
    <property type="molecule type" value="Genomic_DNA"/>
</dbReference>
<keyword evidence="5 7" id="KW-0472">Membrane</keyword>
<feature type="compositionally biased region" description="Polar residues" evidence="6">
    <location>
        <begin position="510"/>
        <end position="538"/>
    </location>
</feature>
<feature type="compositionally biased region" description="Basic and acidic residues" evidence="6">
    <location>
        <begin position="989"/>
        <end position="1001"/>
    </location>
</feature>
<feature type="domain" description="Major facilitator superfamily (MFS) profile" evidence="8">
    <location>
        <begin position="1269"/>
        <end position="1725"/>
    </location>
</feature>
<gene>
    <name evidence="9" type="ORF">G7Y89_g3431</name>
</gene>
<feature type="compositionally biased region" description="Polar residues" evidence="6">
    <location>
        <begin position="716"/>
        <end position="745"/>
    </location>
</feature>
<feature type="transmembrane region" description="Helical" evidence="7">
    <location>
        <begin position="1428"/>
        <end position="1449"/>
    </location>
</feature>
<feature type="compositionally biased region" description="Basic and acidic residues" evidence="6">
    <location>
        <begin position="242"/>
        <end position="251"/>
    </location>
</feature>
<dbReference type="InterPro" id="IPR020846">
    <property type="entry name" value="MFS_dom"/>
</dbReference>
<feature type="region of interest" description="Disordered" evidence="6">
    <location>
        <begin position="1"/>
        <end position="45"/>
    </location>
</feature>
<comment type="subcellular location">
    <subcellularLocation>
        <location evidence="1">Membrane</location>
        <topology evidence="1">Multi-pass membrane protein</topology>
    </subcellularLocation>
</comment>
<accession>A0A8H4RRD6</accession>
<feature type="compositionally biased region" description="Polar residues" evidence="6">
    <location>
        <begin position="642"/>
        <end position="652"/>
    </location>
</feature>
<evidence type="ECO:0000256" key="5">
    <source>
        <dbReference type="ARBA" id="ARBA00023136"/>
    </source>
</evidence>
<dbReference type="PANTHER" id="PTHR43791:SF22">
    <property type="entry name" value="TRANSPORTER, PUTATIVE (AFU_ORTHOLOGUE AFUA_6G11320)-RELATED"/>
    <property type="match status" value="1"/>
</dbReference>
<feature type="region of interest" description="Disordered" evidence="6">
    <location>
        <begin position="708"/>
        <end position="746"/>
    </location>
</feature>
<feature type="transmembrane region" description="Helical" evidence="7">
    <location>
        <begin position="1595"/>
        <end position="1614"/>
    </location>
</feature>
<feature type="compositionally biased region" description="Acidic residues" evidence="6">
    <location>
        <begin position="607"/>
        <end position="627"/>
    </location>
</feature>
<feature type="region of interest" description="Disordered" evidence="6">
    <location>
        <begin position="345"/>
        <end position="412"/>
    </location>
</feature>
<feature type="transmembrane region" description="Helical" evidence="7">
    <location>
        <begin position="1461"/>
        <end position="1483"/>
    </location>
</feature>
<feature type="compositionally biased region" description="Polar residues" evidence="6">
    <location>
        <begin position="1"/>
        <end position="11"/>
    </location>
</feature>
<dbReference type="GO" id="GO:0016020">
    <property type="term" value="C:membrane"/>
    <property type="evidence" value="ECO:0007669"/>
    <property type="project" value="UniProtKB-SubCell"/>
</dbReference>
<feature type="region of interest" description="Disordered" evidence="6">
    <location>
        <begin position="117"/>
        <end position="143"/>
    </location>
</feature>
<feature type="compositionally biased region" description="Polar residues" evidence="6">
    <location>
        <begin position="372"/>
        <end position="386"/>
    </location>
</feature>
<feature type="compositionally biased region" description="Low complexity" evidence="6">
    <location>
        <begin position="668"/>
        <end position="677"/>
    </location>
</feature>
<feature type="compositionally biased region" description="Polar residues" evidence="6">
    <location>
        <begin position="396"/>
        <end position="412"/>
    </location>
</feature>
<dbReference type="Gene3D" id="1.20.1250.20">
    <property type="entry name" value="MFS general substrate transporter like domains"/>
    <property type="match status" value="2"/>
</dbReference>
<dbReference type="Pfam" id="PF10650">
    <property type="entry name" value="zf-C3H1"/>
    <property type="match status" value="1"/>
</dbReference>
<dbReference type="PROSITE" id="PS50850">
    <property type="entry name" value="MFS"/>
    <property type="match status" value="1"/>
</dbReference>
<feature type="compositionally biased region" description="Basic and acidic residues" evidence="6">
    <location>
        <begin position="445"/>
        <end position="467"/>
    </location>
</feature>
<dbReference type="InterPro" id="IPR036259">
    <property type="entry name" value="MFS_trans_sf"/>
</dbReference>
<feature type="transmembrane region" description="Helical" evidence="7">
    <location>
        <begin position="1398"/>
        <end position="1416"/>
    </location>
</feature>
<feature type="transmembrane region" description="Helical" evidence="7">
    <location>
        <begin position="1699"/>
        <end position="1720"/>
    </location>
</feature>
<dbReference type="FunFam" id="1.20.1250.20:FF:000068">
    <property type="entry name" value="MFS general substrate transporter"/>
    <property type="match status" value="1"/>
</dbReference>
<feature type="transmembrane region" description="Helical" evidence="7">
    <location>
        <begin position="1666"/>
        <end position="1687"/>
    </location>
</feature>
<evidence type="ECO:0000313" key="9">
    <source>
        <dbReference type="EMBL" id="KAF4634670.1"/>
    </source>
</evidence>